<evidence type="ECO:0000259" key="7">
    <source>
        <dbReference type="Pfam" id="PF02687"/>
    </source>
</evidence>
<feature type="transmembrane region" description="Helical" evidence="6">
    <location>
        <begin position="20"/>
        <end position="39"/>
    </location>
</feature>
<comment type="subcellular location">
    <subcellularLocation>
        <location evidence="1">Cell membrane</location>
        <topology evidence="1">Multi-pass membrane protein</topology>
    </subcellularLocation>
</comment>
<proteinExistence type="predicted"/>
<evidence type="ECO:0000256" key="1">
    <source>
        <dbReference type="ARBA" id="ARBA00004651"/>
    </source>
</evidence>
<protein>
    <submittedName>
        <fullName evidence="8">ABC transport system permease protein</fullName>
    </submittedName>
</protein>
<dbReference type="EMBL" id="QGGY01000001">
    <property type="protein sequence ID" value="PWJ79256.1"/>
    <property type="molecule type" value="Genomic_DNA"/>
</dbReference>
<dbReference type="InterPro" id="IPR050250">
    <property type="entry name" value="Macrolide_Exporter_MacB"/>
</dbReference>
<dbReference type="AlphaFoldDB" id="A0AB73TAH4"/>
<dbReference type="Pfam" id="PF02687">
    <property type="entry name" value="FtsX"/>
    <property type="match status" value="1"/>
</dbReference>
<evidence type="ECO:0000313" key="8">
    <source>
        <dbReference type="EMBL" id="PWJ79256.1"/>
    </source>
</evidence>
<keyword evidence="9" id="KW-1185">Reference proteome</keyword>
<feature type="transmembrane region" description="Helical" evidence="6">
    <location>
        <begin position="274"/>
        <end position="294"/>
    </location>
</feature>
<gene>
    <name evidence="8" type="ORF">C7383_101637</name>
</gene>
<evidence type="ECO:0000256" key="4">
    <source>
        <dbReference type="ARBA" id="ARBA00022989"/>
    </source>
</evidence>
<feature type="transmembrane region" description="Helical" evidence="6">
    <location>
        <begin position="369"/>
        <end position="393"/>
    </location>
</feature>
<reference evidence="8 9" key="1">
    <citation type="submission" date="2018-05" db="EMBL/GenBank/DDBJ databases">
        <authorList>
            <person name="Goeker M."/>
            <person name="Huntemann M."/>
            <person name="Clum A."/>
            <person name="Pillay M."/>
            <person name="Palaniappan K."/>
            <person name="Varghese N."/>
            <person name="Mikhailova N."/>
            <person name="Stamatis D."/>
            <person name="Reddy T."/>
            <person name="Daum C."/>
            <person name="Shapiro N."/>
            <person name="Ivanova N."/>
            <person name="Kyrpides N."/>
            <person name="Woyke T."/>
        </authorList>
    </citation>
    <scope>NUCLEOTIDE SEQUENCE [LARGE SCALE GENOMIC DNA]</scope>
    <source>
        <strain evidence="8 9">DSM 26524</strain>
    </source>
</reference>
<sequence>MNFYKRSIRYLFRKRSKTAILFFVLLIAETMILCTVTILRASEEAKMGLQEKTKAKVVAEITDENHPITADDIEELKKLENIKDINRMAKTQGYPDGFRLYTGSDDTSKENNQVQFVAYDDLESDGPFSDGQLRMMEGEYPSAQNQVVINQKLADMNQWKLGAELSLHNEMGTEVKAVIAGFYSSGMESKQTGNTLAVYRIENTIYGAPELALQLQAQKGYESVSIYAKNPEQLSVVEQKVSQIFGERVELAKSDALYQQIEQPLEQVVRVVKLMQFLTMGTAAIVITLLLCMWMRARKKETAIYISLGEHKVNIFLQMLLESFMVFLLATAASVLTGSYIAKALKKMLFSENQIPSLALKIGIQGTDIGWLVSAGLGILLLAVGISLVPVLLTNPKDTLSEMEG</sequence>
<dbReference type="PANTHER" id="PTHR30572:SF9">
    <property type="entry name" value="ABC TRANSPORTER PERMEASE PROTEIN"/>
    <property type="match status" value="1"/>
</dbReference>
<evidence type="ECO:0000256" key="6">
    <source>
        <dbReference type="SAM" id="Phobius"/>
    </source>
</evidence>
<keyword evidence="4 6" id="KW-1133">Transmembrane helix</keyword>
<keyword evidence="5 6" id="KW-0472">Membrane</keyword>
<keyword evidence="2" id="KW-1003">Cell membrane</keyword>
<evidence type="ECO:0000256" key="2">
    <source>
        <dbReference type="ARBA" id="ARBA00022475"/>
    </source>
</evidence>
<feature type="domain" description="ABC3 transporter permease C-terminal" evidence="7">
    <location>
        <begin position="277"/>
        <end position="392"/>
    </location>
</feature>
<dbReference type="PANTHER" id="PTHR30572">
    <property type="entry name" value="MEMBRANE COMPONENT OF TRANSPORTER-RELATED"/>
    <property type="match status" value="1"/>
</dbReference>
<evidence type="ECO:0000256" key="5">
    <source>
        <dbReference type="ARBA" id="ARBA00023136"/>
    </source>
</evidence>
<dbReference type="GO" id="GO:0022857">
    <property type="term" value="F:transmembrane transporter activity"/>
    <property type="evidence" value="ECO:0007669"/>
    <property type="project" value="TreeGrafter"/>
</dbReference>
<dbReference type="InterPro" id="IPR003838">
    <property type="entry name" value="ABC3_permease_C"/>
</dbReference>
<evidence type="ECO:0000313" key="9">
    <source>
        <dbReference type="Proteomes" id="UP000245412"/>
    </source>
</evidence>
<dbReference type="GO" id="GO:0005886">
    <property type="term" value="C:plasma membrane"/>
    <property type="evidence" value="ECO:0007669"/>
    <property type="project" value="UniProtKB-SubCell"/>
</dbReference>
<dbReference type="Proteomes" id="UP000245412">
    <property type="component" value="Unassembled WGS sequence"/>
</dbReference>
<evidence type="ECO:0000256" key="3">
    <source>
        <dbReference type="ARBA" id="ARBA00022692"/>
    </source>
</evidence>
<comment type="caution">
    <text evidence="8">The sequence shown here is derived from an EMBL/GenBank/DDBJ whole genome shotgun (WGS) entry which is preliminary data.</text>
</comment>
<feature type="transmembrane region" description="Helical" evidence="6">
    <location>
        <begin position="315"/>
        <end position="342"/>
    </location>
</feature>
<keyword evidence="3 6" id="KW-0812">Transmembrane</keyword>
<organism evidence="8 9">
    <name type="scientific">Murimonas intestini</name>
    <dbReference type="NCBI Taxonomy" id="1337051"/>
    <lineage>
        <taxon>Bacteria</taxon>
        <taxon>Bacillati</taxon>
        <taxon>Bacillota</taxon>
        <taxon>Clostridia</taxon>
        <taxon>Lachnospirales</taxon>
        <taxon>Lachnospiraceae</taxon>
        <taxon>Murimonas</taxon>
    </lineage>
</organism>
<accession>A0AB73TAH4</accession>
<name>A0AB73TAH4_9FIRM</name>